<name>A0A2T3W3K2_9DEIO</name>
<organism evidence="1 2">
    <name type="scientific">Deinococcus arcticus</name>
    <dbReference type="NCBI Taxonomy" id="2136176"/>
    <lineage>
        <taxon>Bacteria</taxon>
        <taxon>Thermotogati</taxon>
        <taxon>Deinococcota</taxon>
        <taxon>Deinococci</taxon>
        <taxon>Deinococcales</taxon>
        <taxon>Deinococcaceae</taxon>
        <taxon>Deinococcus</taxon>
    </lineage>
</organism>
<dbReference type="PROSITE" id="PS51257">
    <property type="entry name" value="PROKAR_LIPOPROTEIN"/>
    <property type="match status" value="1"/>
</dbReference>
<reference evidence="1 2" key="1">
    <citation type="submission" date="2018-03" db="EMBL/GenBank/DDBJ databases">
        <title>Draft genome of Deinococcus sp. OD32.</title>
        <authorList>
            <person name="Wang X.-P."/>
            <person name="Du Z.-J."/>
        </authorList>
    </citation>
    <scope>NUCLEOTIDE SEQUENCE [LARGE SCALE GENOMIC DNA]</scope>
    <source>
        <strain evidence="1 2">OD32</strain>
    </source>
</reference>
<keyword evidence="2" id="KW-1185">Reference proteome</keyword>
<dbReference type="AlphaFoldDB" id="A0A2T3W3K2"/>
<dbReference type="EMBL" id="PYSV01000033">
    <property type="protein sequence ID" value="PTA66409.1"/>
    <property type="molecule type" value="Genomic_DNA"/>
</dbReference>
<evidence type="ECO:0000313" key="2">
    <source>
        <dbReference type="Proteomes" id="UP000240317"/>
    </source>
</evidence>
<accession>A0A2T3W3K2</accession>
<sequence>MAHLERMLKKLLIMCCVLTACRTQPAETVQPTGGHTKMMVDQLNEAVYDVLSGDQFKEIDGEKFYGKGASRGGSRSHVSKLSRDEVLALLSNAMEPSIESQAWGDDYGQYHVSFQLNDAENMRFGIGISSLKSKQETFKSATELLRNYDSDIVYTPPFEWNE</sequence>
<dbReference type="Proteomes" id="UP000240317">
    <property type="component" value="Unassembled WGS sequence"/>
</dbReference>
<gene>
    <name evidence="1" type="ORF">C8263_17995</name>
</gene>
<protein>
    <submittedName>
        <fullName evidence="1">Uncharacterized protein</fullName>
    </submittedName>
</protein>
<evidence type="ECO:0000313" key="1">
    <source>
        <dbReference type="EMBL" id="PTA66409.1"/>
    </source>
</evidence>
<proteinExistence type="predicted"/>
<comment type="caution">
    <text evidence="1">The sequence shown here is derived from an EMBL/GenBank/DDBJ whole genome shotgun (WGS) entry which is preliminary data.</text>
</comment>